<dbReference type="InterPro" id="IPR000792">
    <property type="entry name" value="Tscrpt_reg_LuxR_C"/>
</dbReference>
<dbReference type="GO" id="GO:0006355">
    <property type="term" value="P:regulation of DNA-templated transcription"/>
    <property type="evidence" value="ECO:0007669"/>
    <property type="project" value="InterPro"/>
</dbReference>
<dbReference type="InterPro" id="IPR036388">
    <property type="entry name" value="WH-like_DNA-bd_sf"/>
</dbReference>
<keyword evidence="2" id="KW-0238">DNA-binding</keyword>
<dbReference type="InterPro" id="IPR016032">
    <property type="entry name" value="Sig_transdc_resp-reg_C-effctor"/>
</dbReference>
<evidence type="ECO:0000259" key="4">
    <source>
        <dbReference type="PROSITE" id="PS50043"/>
    </source>
</evidence>
<gene>
    <name evidence="5" type="ORF">I0K15_03300</name>
</gene>
<dbReference type="Gene3D" id="1.10.10.10">
    <property type="entry name" value="Winged helix-like DNA-binding domain superfamily/Winged helix DNA-binding domain"/>
    <property type="match status" value="1"/>
</dbReference>
<sequence length="196" mass="21452">MQSVGIYLFDDSPWLGRGLILGMPEAFIRAYEITGAPIDPVLARMRETGTPCSTVTCLGERWTGSQLYHRVSGRFGLTGFAALPLYRGEDLSGVLYFGGTDEETVRELDPEGLCRLSAHAARVSTALMALPRCHPRLTPKQDAVARLAADGLSNREIAEELHTGEAAVRKHLKALNRIFDTPNRTAMAAAWRKGAR</sequence>
<feature type="domain" description="HTH luxR-type" evidence="4">
    <location>
        <begin position="130"/>
        <end position="194"/>
    </location>
</feature>
<reference evidence="5 6" key="1">
    <citation type="submission" date="2020-11" db="EMBL/GenBank/DDBJ databases">
        <title>Description of Pontivivens ytuae sp. nov. isolated from deep sea sediment of Mariana Trench.</title>
        <authorList>
            <person name="Wang Z."/>
            <person name="Sun Q.-L."/>
            <person name="Xu X.-D."/>
            <person name="Tang Y.-Z."/>
            <person name="Zhang J."/>
        </authorList>
    </citation>
    <scope>NUCLEOTIDE SEQUENCE [LARGE SCALE GENOMIC DNA]</scope>
    <source>
        <strain evidence="5 6">MT2928</strain>
    </source>
</reference>
<name>A0A7S9QFB9_9RHOB</name>
<accession>A0A7S9QFB9</accession>
<dbReference type="PANTHER" id="PTHR44688:SF16">
    <property type="entry name" value="DNA-BINDING TRANSCRIPTIONAL ACTIVATOR DEVR_DOSR"/>
    <property type="match status" value="1"/>
</dbReference>
<keyword evidence="6" id="KW-1185">Reference proteome</keyword>
<protein>
    <submittedName>
        <fullName evidence="5">LuxR family transcriptional regulator</fullName>
    </submittedName>
</protein>
<dbReference type="CDD" id="cd06170">
    <property type="entry name" value="LuxR_C_like"/>
    <property type="match status" value="1"/>
</dbReference>
<dbReference type="SMART" id="SM00421">
    <property type="entry name" value="HTH_LUXR"/>
    <property type="match status" value="1"/>
</dbReference>
<evidence type="ECO:0000256" key="3">
    <source>
        <dbReference type="ARBA" id="ARBA00023163"/>
    </source>
</evidence>
<dbReference type="Proteomes" id="UP000594800">
    <property type="component" value="Chromosome"/>
</dbReference>
<dbReference type="PANTHER" id="PTHR44688">
    <property type="entry name" value="DNA-BINDING TRANSCRIPTIONAL ACTIVATOR DEVR_DOSR"/>
    <property type="match status" value="1"/>
</dbReference>
<proteinExistence type="predicted"/>
<dbReference type="PROSITE" id="PS50043">
    <property type="entry name" value="HTH_LUXR_2"/>
    <property type="match status" value="1"/>
</dbReference>
<dbReference type="KEGG" id="poz:I0K15_03300"/>
<keyword evidence="3" id="KW-0804">Transcription</keyword>
<organism evidence="5 6">
    <name type="scientific">Pontivivens ytuae</name>
    <dbReference type="NCBI Taxonomy" id="2789856"/>
    <lineage>
        <taxon>Bacteria</taxon>
        <taxon>Pseudomonadati</taxon>
        <taxon>Pseudomonadota</taxon>
        <taxon>Alphaproteobacteria</taxon>
        <taxon>Rhodobacterales</taxon>
        <taxon>Paracoccaceae</taxon>
        <taxon>Pontivivens</taxon>
    </lineage>
</organism>
<dbReference type="AlphaFoldDB" id="A0A7S9QFB9"/>
<dbReference type="SUPFAM" id="SSF46894">
    <property type="entry name" value="C-terminal effector domain of the bipartite response regulators"/>
    <property type="match status" value="1"/>
</dbReference>
<evidence type="ECO:0000256" key="2">
    <source>
        <dbReference type="ARBA" id="ARBA00023125"/>
    </source>
</evidence>
<dbReference type="EMBL" id="CP064942">
    <property type="protein sequence ID" value="QPH56091.1"/>
    <property type="molecule type" value="Genomic_DNA"/>
</dbReference>
<keyword evidence="1" id="KW-0805">Transcription regulation</keyword>
<dbReference type="GO" id="GO:0003677">
    <property type="term" value="F:DNA binding"/>
    <property type="evidence" value="ECO:0007669"/>
    <property type="project" value="UniProtKB-KW"/>
</dbReference>
<evidence type="ECO:0000256" key="1">
    <source>
        <dbReference type="ARBA" id="ARBA00023015"/>
    </source>
</evidence>
<evidence type="ECO:0000313" key="6">
    <source>
        <dbReference type="Proteomes" id="UP000594800"/>
    </source>
</evidence>
<evidence type="ECO:0000313" key="5">
    <source>
        <dbReference type="EMBL" id="QPH56091.1"/>
    </source>
</evidence>
<dbReference type="Pfam" id="PF00196">
    <property type="entry name" value="GerE"/>
    <property type="match status" value="1"/>
</dbReference>